<keyword evidence="7" id="KW-1185">Reference proteome</keyword>
<reference evidence="7" key="1">
    <citation type="submission" date="2017-05" db="EMBL/GenBank/DDBJ databases">
        <title>Improved OligoMM genomes.</title>
        <authorList>
            <person name="Garzetti D."/>
        </authorList>
    </citation>
    <scope>NUCLEOTIDE SEQUENCE [LARGE SCALE GENOMIC DNA]</scope>
    <source>
        <strain evidence="7">YL45</strain>
    </source>
</reference>
<proteinExistence type="inferred from homology"/>
<dbReference type="Gene3D" id="3.40.190.290">
    <property type="match status" value="1"/>
</dbReference>
<dbReference type="Gene3D" id="1.10.10.10">
    <property type="entry name" value="Winged helix-like DNA-binding domain superfamily/Winged helix DNA-binding domain"/>
    <property type="match status" value="1"/>
</dbReference>
<feature type="domain" description="HTH lysR-type" evidence="5">
    <location>
        <begin position="1"/>
        <end position="60"/>
    </location>
</feature>
<accession>A0A227K9N4</accession>
<dbReference type="SUPFAM" id="SSF46785">
    <property type="entry name" value="Winged helix' DNA-binding domain"/>
    <property type="match status" value="1"/>
</dbReference>
<dbReference type="PROSITE" id="PS50931">
    <property type="entry name" value="HTH_LYSR"/>
    <property type="match status" value="1"/>
</dbReference>
<dbReference type="InterPro" id="IPR005119">
    <property type="entry name" value="LysR_subst-bd"/>
</dbReference>
<dbReference type="InterPro" id="IPR000847">
    <property type="entry name" value="LysR_HTH_N"/>
</dbReference>
<evidence type="ECO:0000259" key="5">
    <source>
        <dbReference type="PROSITE" id="PS50931"/>
    </source>
</evidence>
<dbReference type="InterPro" id="IPR036388">
    <property type="entry name" value="WH-like_DNA-bd_sf"/>
</dbReference>
<dbReference type="InterPro" id="IPR058163">
    <property type="entry name" value="LysR-type_TF_proteobact-type"/>
</dbReference>
<keyword evidence="2" id="KW-0805">Transcription regulation</keyword>
<dbReference type="Pfam" id="PF03466">
    <property type="entry name" value="LysR_substrate"/>
    <property type="match status" value="1"/>
</dbReference>
<dbReference type="EMBL" id="NHMP01000017">
    <property type="protein sequence ID" value="OXE44169.1"/>
    <property type="molecule type" value="Genomic_DNA"/>
</dbReference>
<name>A0A227K9N4_9BURK</name>
<dbReference type="PANTHER" id="PTHR30537:SF3">
    <property type="entry name" value="TRANSCRIPTIONAL REGULATORY PROTEIN"/>
    <property type="match status" value="1"/>
</dbReference>
<evidence type="ECO:0000256" key="1">
    <source>
        <dbReference type="ARBA" id="ARBA00009437"/>
    </source>
</evidence>
<organism evidence="6 7">
    <name type="scientific">Turicimonas muris</name>
    <dbReference type="NCBI Taxonomy" id="1796652"/>
    <lineage>
        <taxon>Bacteria</taxon>
        <taxon>Pseudomonadati</taxon>
        <taxon>Pseudomonadota</taxon>
        <taxon>Betaproteobacteria</taxon>
        <taxon>Burkholderiales</taxon>
        <taxon>Sutterellaceae</taxon>
        <taxon>Turicimonas</taxon>
    </lineage>
</organism>
<dbReference type="GO" id="GO:0043565">
    <property type="term" value="F:sequence-specific DNA binding"/>
    <property type="evidence" value="ECO:0007669"/>
    <property type="project" value="TreeGrafter"/>
</dbReference>
<sequence>MTEDLDIWKVFLAVFNEGSIQEAAAKLNLESSSVSKKLQKLEKLLGVQLFDRAGRPFLPTPTAYELFPYAESMIHSREKISNILSDRVSDDSQIIRLMIGNTQAKYMPKMIQQYVSQNPRTRVNVIAPLDVEEFKQRLADIAFISGVIPLPDCVLLSRGKMVFMPVASKEYLEKNGPIETLQDLEHHHIFSSLYPSRYAFSVNYVLRKGAEVMNIPKITSIRWSNVEMAKQAVLQGIGISLGFPLFHCIDEIERGELVPILNGWHRPSQENYVAIHTDDWKKPYLRRFADYMAKEFAKTEASCEARLKKAVPKALYDEYLR</sequence>
<keyword evidence="4" id="KW-0804">Transcription</keyword>
<comment type="similarity">
    <text evidence="1">Belongs to the LysR transcriptional regulatory family.</text>
</comment>
<dbReference type="GO" id="GO:0003700">
    <property type="term" value="F:DNA-binding transcription factor activity"/>
    <property type="evidence" value="ECO:0007669"/>
    <property type="project" value="InterPro"/>
</dbReference>
<evidence type="ECO:0000313" key="7">
    <source>
        <dbReference type="Proteomes" id="UP000214610"/>
    </source>
</evidence>
<dbReference type="RefSeq" id="WP_066594543.1">
    <property type="nucleotide sequence ID" value="NZ_CAJTBZ010000017.1"/>
</dbReference>
<dbReference type="AlphaFoldDB" id="A0A227K9N4"/>
<keyword evidence="3" id="KW-0238">DNA-binding</keyword>
<dbReference type="PANTHER" id="PTHR30537">
    <property type="entry name" value="HTH-TYPE TRANSCRIPTIONAL REGULATOR"/>
    <property type="match status" value="1"/>
</dbReference>
<evidence type="ECO:0000313" key="6">
    <source>
        <dbReference type="EMBL" id="OXE44169.1"/>
    </source>
</evidence>
<dbReference type="SUPFAM" id="SSF53850">
    <property type="entry name" value="Periplasmic binding protein-like II"/>
    <property type="match status" value="1"/>
</dbReference>
<evidence type="ECO:0000256" key="2">
    <source>
        <dbReference type="ARBA" id="ARBA00023015"/>
    </source>
</evidence>
<dbReference type="Pfam" id="PF00126">
    <property type="entry name" value="HTH_1"/>
    <property type="match status" value="1"/>
</dbReference>
<gene>
    <name evidence="6" type="ORF">ADH67_13100</name>
</gene>
<protein>
    <submittedName>
        <fullName evidence="6">LysR family transcriptional regulator</fullName>
    </submittedName>
</protein>
<evidence type="ECO:0000256" key="4">
    <source>
        <dbReference type="ARBA" id="ARBA00023163"/>
    </source>
</evidence>
<dbReference type="Proteomes" id="UP000214610">
    <property type="component" value="Unassembled WGS sequence"/>
</dbReference>
<dbReference type="GeneID" id="78362342"/>
<dbReference type="InterPro" id="IPR036390">
    <property type="entry name" value="WH_DNA-bd_sf"/>
</dbReference>
<evidence type="ECO:0000256" key="3">
    <source>
        <dbReference type="ARBA" id="ARBA00023125"/>
    </source>
</evidence>
<comment type="caution">
    <text evidence="6">The sequence shown here is derived from an EMBL/GenBank/DDBJ whole genome shotgun (WGS) entry which is preliminary data.</text>
</comment>
<dbReference type="GO" id="GO:0006351">
    <property type="term" value="P:DNA-templated transcription"/>
    <property type="evidence" value="ECO:0007669"/>
    <property type="project" value="TreeGrafter"/>
</dbReference>